<dbReference type="Pfam" id="PF00011">
    <property type="entry name" value="HSP20"/>
    <property type="match status" value="1"/>
</dbReference>
<feature type="compositionally biased region" description="Basic and acidic residues" evidence="3">
    <location>
        <begin position="202"/>
        <end position="215"/>
    </location>
</feature>
<feature type="region of interest" description="Disordered" evidence="3">
    <location>
        <begin position="178"/>
        <end position="215"/>
    </location>
</feature>
<evidence type="ECO:0000256" key="3">
    <source>
        <dbReference type="SAM" id="MobiDB-lite"/>
    </source>
</evidence>
<keyword evidence="6" id="KW-1185">Reference proteome</keyword>
<proteinExistence type="inferred from homology"/>
<dbReference type="PROSITE" id="PS01031">
    <property type="entry name" value="SHSP"/>
    <property type="match status" value="1"/>
</dbReference>
<evidence type="ECO:0000256" key="1">
    <source>
        <dbReference type="PROSITE-ProRule" id="PRU00285"/>
    </source>
</evidence>
<dbReference type="InterPro" id="IPR008978">
    <property type="entry name" value="HSP20-like_chaperone"/>
</dbReference>
<dbReference type="SUPFAM" id="SSF49764">
    <property type="entry name" value="HSP20-like chaperones"/>
    <property type="match status" value="1"/>
</dbReference>
<dbReference type="Proteomes" id="UP001383192">
    <property type="component" value="Unassembled WGS sequence"/>
</dbReference>
<protein>
    <recommendedName>
        <fullName evidence="4">SHSP domain-containing protein</fullName>
    </recommendedName>
</protein>
<comment type="caution">
    <text evidence="5">The sequence shown here is derived from an EMBL/GenBank/DDBJ whole genome shotgun (WGS) entry which is preliminary data.</text>
</comment>
<dbReference type="AlphaFoldDB" id="A0AAW0B5I6"/>
<dbReference type="Gene3D" id="2.60.40.790">
    <property type="match status" value="1"/>
</dbReference>
<comment type="similarity">
    <text evidence="1 2">Belongs to the small heat shock protein (HSP20) family.</text>
</comment>
<accession>A0AAW0B5I6</accession>
<dbReference type="InterPro" id="IPR002068">
    <property type="entry name" value="A-crystallin/Hsp20_dom"/>
</dbReference>
<gene>
    <name evidence="5" type="ORF">VNI00_017421</name>
</gene>
<evidence type="ECO:0000313" key="5">
    <source>
        <dbReference type="EMBL" id="KAK7021319.1"/>
    </source>
</evidence>
<organism evidence="5 6">
    <name type="scientific">Paramarasmius palmivorus</name>
    <dbReference type="NCBI Taxonomy" id="297713"/>
    <lineage>
        <taxon>Eukaryota</taxon>
        <taxon>Fungi</taxon>
        <taxon>Dikarya</taxon>
        <taxon>Basidiomycota</taxon>
        <taxon>Agaricomycotina</taxon>
        <taxon>Agaricomycetes</taxon>
        <taxon>Agaricomycetidae</taxon>
        <taxon>Agaricales</taxon>
        <taxon>Marasmiineae</taxon>
        <taxon>Marasmiaceae</taxon>
        <taxon>Paramarasmius</taxon>
    </lineage>
</organism>
<dbReference type="EMBL" id="JAYKXP010000172">
    <property type="protein sequence ID" value="KAK7021319.1"/>
    <property type="molecule type" value="Genomic_DNA"/>
</dbReference>
<name>A0AAW0B5I6_9AGAR</name>
<evidence type="ECO:0000256" key="2">
    <source>
        <dbReference type="RuleBase" id="RU003616"/>
    </source>
</evidence>
<evidence type="ECO:0000259" key="4">
    <source>
        <dbReference type="PROSITE" id="PS01031"/>
    </source>
</evidence>
<reference evidence="5 6" key="1">
    <citation type="submission" date="2024-01" db="EMBL/GenBank/DDBJ databases">
        <title>A draft genome for a cacao thread blight-causing isolate of Paramarasmius palmivorus.</title>
        <authorList>
            <person name="Baruah I.K."/>
            <person name="Bukari Y."/>
            <person name="Amoako-Attah I."/>
            <person name="Meinhardt L.W."/>
            <person name="Bailey B.A."/>
            <person name="Cohen S.P."/>
        </authorList>
    </citation>
    <scope>NUCLEOTIDE SEQUENCE [LARGE SCALE GENOMIC DNA]</scope>
    <source>
        <strain evidence="5 6">GH-12</strain>
    </source>
</reference>
<feature type="domain" description="SHSP" evidence="4">
    <location>
        <begin position="44"/>
        <end position="190"/>
    </location>
</feature>
<evidence type="ECO:0000313" key="6">
    <source>
        <dbReference type="Proteomes" id="UP001383192"/>
    </source>
</evidence>
<dbReference type="CDD" id="cd06464">
    <property type="entry name" value="ACD_sHsps-like"/>
    <property type="match status" value="1"/>
</dbReference>
<sequence>MASPTQISFNGDQLNWLAHKIAWLIRPQVNPVAANSTVTNQRTTNHGPWEPRSDVFFDPQSKVYIALFEVPGVRAENINVIVSADAVIVEGSRYPSFKIYNASTREWVDTGDDFAHQTALPGVPASQVTTSRPCVRSEMRYGRFKRSFSTPPHITTNDVRVYLYNGILHVQWPLYPTQPNPSSAEQLKRKAADDISPSPQKLKTEPKPFDMPDSK</sequence>